<reference evidence="2 3" key="1">
    <citation type="submission" date="2016-03" db="EMBL/GenBank/DDBJ databases">
        <authorList>
            <person name="Devillers H."/>
        </authorList>
    </citation>
    <scope>NUCLEOTIDE SEQUENCE [LARGE SCALE GENOMIC DNA]</scope>
    <source>
        <strain evidence="2">CBS 11717</strain>
    </source>
</reference>
<dbReference type="OrthoDB" id="2155101at2759"/>
<organism evidence="2 3">
    <name type="scientific">Lachancea mirantina</name>
    <dbReference type="NCBI Taxonomy" id="1230905"/>
    <lineage>
        <taxon>Eukaryota</taxon>
        <taxon>Fungi</taxon>
        <taxon>Dikarya</taxon>
        <taxon>Ascomycota</taxon>
        <taxon>Saccharomycotina</taxon>
        <taxon>Saccharomycetes</taxon>
        <taxon>Saccharomycetales</taxon>
        <taxon>Saccharomycetaceae</taxon>
        <taxon>Lachancea</taxon>
    </lineage>
</organism>
<evidence type="ECO:0000256" key="1">
    <source>
        <dbReference type="SAM" id="Phobius"/>
    </source>
</evidence>
<keyword evidence="1" id="KW-1133">Transmembrane helix</keyword>
<keyword evidence="1" id="KW-0812">Transmembrane</keyword>
<dbReference type="InterPro" id="IPR024242">
    <property type="entry name" value="NCE101"/>
</dbReference>
<dbReference type="PANTHER" id="PTHR28011">
    <property type="entry name" value="NON-CLASSICAL EXPORT PROTEIN 1"/>
    <property type="match status" value="1"/>
</dbReference>
<protein>
    <submittedName>
        <fullName evidence="2">LAMI_0G07448g1_1</fullName>
    </submittedName>
</protein>
<dbReference type="EMBL" id="LT598469">
    <property type="protein sequence ID" value="SCV00812.1"/>
    <property type="molecule type" value="Genomic_DNA"/>
</dbReference>
<feature type="transmembrane region" description="Helical" evidence="1">
    <location>
        <begin position="12"/>
        <end position="29"/>
    </location>
</feature>
<dbReference type="Proteomes" id="UP000191024">
    <property type="component" value="Chromosome G"/>
</dbReference>
<keyword evidence="3" id="KW-1185">Reference proteome</keyword>
<accession>A0A1G4K9J1</accession>
<dbReference type="PANTHER" id="PTHR28011:SF1">
    <property type="entry name" value="NON-CLASSICAL EXPORT PROTEIN 1"/>
    <property type="match status" value="1"/>
</dbReference>
<keyword evidence="1" id="KW-0472">Membrane</keyword>
<dbReference type="GO" id="GO:0009306">
    <property type="term" value="P:protein secretion"/>
    <property type="evidence" value="ECO:0007669"/>
    <property type="project" value="InterPro"/>
</dbReference>
<dbReference type="Pfam" id="PF11654">
    <property type="entry name" value="NCE101"/>
    <property type="match status" value="1"/>
</dbReference>
<evidence type="ECO:0000313" key="3">
    <source>
        <dbReference type="Proteomes" id="UP000191024"/>
    </source>
</evidence>
<gene>
    <name evidence="2" type="ORF">LAMI_0G07448G</name>
</gene>
<proteinExistence type="predicted"/>
<dbReference type="AlphaFoldDB" id="A0A1G4K9J1"/>
<name>A0A1G4K9J1_9SACH</name>
<sequence>MVQPNPYILGRFLDPLFAFAVGTISYYSYERKVGREPGHTLNELISKRWNRMNQKADS</sequence>
<evidence type="ECO:0000313" key="2">
    <source>
        <dbReference type="EMBL" id="SCV00812.1"/>
    </source>
</evidence>